<proteinExistence type="inferred from homology"/>
<evidence type="ECO:0000256" key="8">
    <source>
        <dbReference type="ARBA" id="ARBA00022989"/>
    </source>
</evidence>
<keyword evidence="16" id="KW-1185">Reference proteome</keyword>
<feature type="transmembrane region" description="Helical" evidence="13">
    <location>
        <begin position="37"/>
        <end position="59"/>
    </location>
</feature>
<evidence type="ECO:0000256" key="5">
    <source>
        <dbReference type="ARBA" id="ARBA00022692"/>
    </source>
</evidence>
<dbReference type="SUPFAM" id="SSF57850">
    <property type="entry name" value="RING/U-box"/>
    <property type="match status" value="1"/>
</dbReference>
<dbReference type="Gene3D" id="3.30.40.10">
    <property type="entry name" value="Zinc/RING finger domain, C3HC4 (zinc finger)"/>
    <property type="match status" value="1"/>
</dbReference>
<keyword evidence="8 13" id="KW-1133">Transmembrane helix</keyword>
<comment type="caution">
    <text evidence="15">The sequence shown here is derived from an EMBL/GenBank/DDBJ whole genome shotgun (WGS) entry which is preliminary data.</text>
</comment>
<keyword evidence="7" id="KW-0862">Zinc</keyword>
<evidence type="ECO:0000256" key="13">
    <source>
        <dbReference type="SAM" id="Phobius"/>
    </source>
</evidence>
<dbReference type="GO" id="GO:0008270">
    <property type="term" value="F:zinc ion binding"/>
    <property type="evidence" value="ECO:0007669"/>
    <property type="project" value="UniProtKB-KW"/>
</dbReference>
<comment type="similarity">
    <text evidence="10">Belongs to the RING-type zinc finger family. ATL subfamily.</text>
</comment>
<evidence type="ECO:0000256" key="7">
    <source>
        <dbReference type="ARBA" id="ARBA00022833"/>
    </source>
</evidence>
<reference evidence="15 16" key="1">
    <citation type="submission" date="2019-12" db="EMBL/GenBank/DDBJ databases">
        <authorList>
            <person name="Alioto T."/>
            <person name="Alioto T."/>
            <person name="Gomez Garrido J."/>
        </authorList>
    </citation>
    <scope>NUCLEOTIDE SEQUENCE [LARGE SCALE GENOMIC DNA]</scope>
</reference>
<sequence length="195" mass="20731">MTGVSRSFDGANPPMLPPPPPPPPPPQPQPQPQPPPVGIQLCILFSVVVFGFVCMFFYLKLSDNTDASEPPANDAAAANDGLKKKVLKYLPKLTYTAANDNLFDCAICLAEFAAGDELRVLPPCGHGFHVECIDTWLGLHSSCPSCRGKVVVTSCQKCSGGGSPVARSSSSIESEPSDGREIKLSIHILQLSLDE</sequence>
<evidence type="ECO:0000256" key="1">
    <source>
        <dbReference type="ARBA" id="ARBA00000900"/>
    </source>
</evidence>
<dbReference type="InterPro" id="IPR044602">
    <property type="entry name" value="ATL10/ATL72-79-like"/>
</dbReference>
<dbReference type="PANTHER" id="PTHR46905">
    <property type="entry name" value="RING-H2 FINGER PROTEIN ATL78"/>
    <property type="match status" value="1"/>
</dbReference>
<dbReference type="CDD" id="cd16461">
    <property type="entry name" value="RING-H2_EL5-like"/>
    <property type="match status" value="1"/>
</dbReference>
<dbReference type="Pfam" id="PF13639">
    <property type="entry name" value="zf-RING_2"/>
    <property type="match status" value="1"/>
</dbReference>
<feature type="domain" description="RING-type" evidence="14">
    <location>
        <begin position="105"/>
        <end position="147"/>
    </location>
</feature>
<dbReference type="Proteomes" id="UP000594638">
    <property type="component" value="Unassembled WGS sequence"/>
</dbReference>
<dbReference type="InterPro" id="IPR001841">
    <property type="entry name" value="Znf_RING"/>
</dbReference>
<evidence type="ECO:0000313" key="15">
    <source>
        <dbReference type="EMBL" id="CAA2961243.1"/>
    </source>
</evidence>
<feature type="compositionally biased region" description="Pro residues" evidence="12">
    <location>
        <begin position="14"/>
        <end position="33"/>
    </location>
</feature>
<evidence type="ECO:0000256" key="4">
    <source>
        <dbReference type="ARBA" id="ARBA00022679"/>
    </source>
</evidence>
<dbReference type="EC" id="2.3.2.27" evidence="3"/>
<keyword evidence="6" id="KW-0479">Metal-binding</keyword>
<gene>
    <name evidence="15" type="ORF">OLEA9_A119972</name>
</gene>
<dbReference type="PROSITE" id="PS50089">
    <property type="entry name" value="ZF_RING_2"/>
    <property type="match status" value="1"/>
</dbReference>
<protein>
    <recommendedName>
        <fullName evidence="3">RING-type E3 ubiquitin transferase</fullName>
        <ecNumber evidence="3">2.3.2.27</ecNumber>
    </recommendedName>
</protein>
<evidence type="ECO:0000256" key="9">
    <source>
        <dbReference type="ARBA" id="ARBA00023136"/>
    </source>
</evidence>
<dbReference type="OrthoDB" id="8062037at2759"/>
<keyword evidence="5 13" id="KW-0812">Transmembrane</keyword>
<evidence type="ECO:0000259" key="14">
    <source>
        <dbReference type="PROSITE" id="PS50089"/>
    </source>
</evidence>
<evidence type="ECO:0000256" key="3">
    <source>
        <dbReference type="ARBA" id="ARBA00012483"/>
    </source>
</evidence>
<dbReference type="EMBL" id="CACTIH010000515">
    <property type="protein sequence ID" value="CAA2961243.1"/>
    <property type="molecule type" value="Genomic_DNA"/>
</dbReference>
<dbReference type="GO" id="GO:0016020">
    <property type="term" value="C:membrane"/>
    <property type="evidence" value="ECO:0007669"/>
    <property type="project" value="UniProtKB-SubCell"/>
</dbReference>
<dbReference type="AlphaFoldDB" id="A0A8S0Q4H3"/>
<name>A0A8S0Q4H3_OLEEU</name>
<dbReference type="Gramene" id="OE9A119972T1">
    <property type="protein sequence ID" value="OE9A119972C1"/>
    <property type="gene ID" value="OE9A119972"/>
</dbReference>
<comment type="catalytic activity">
    <reaction evidence="1">
        <text>S-ubiquitinyl-[E2 ubiquitin-conjugating enzyme]-L-cysteine + [acceptor protein]-L-lysine = [E2 ubiquitin-conjugating enzyme]-L-cysteine + N(6)-ubiquitinyl-[acceptor protein]-L-lysine.</text>
        <dbReference type="EC" id="2.3.2.27"/>
    </reaction>
</comment>
<evidence type="ECO:0000256" key="11">
    <source>
        <dbReference type="PROSITE-ProRule" id="PRU00175"/>
    </source>
</evidence>
<dbReference type="GO" id="GO:0016567">
    <property type="term" value="P:protein ubiquitination"/>
    <property type="evidence" value="ECO:0007669"/>
    <property type="project" value="InterPro"/>
</dbReference>
<accession>A0A8S0Q4H3</accession>
<evidence type="ECO:0000256" key="12">
    <source>
        <dbReference type="SAM" id="MobiDB-lite"/>
    </source>
</evidence>
<keyword evidence="11" id="KW-0863">Zinc-finger</keyword>
<evidence type="ECO:0000256" key="6">
    <source>
        <dbReference type="ARBA" id="ARBA00022723"/>
    </source>
</evidence>
<evidence type="ECO:0000256" key="2">
    <source>
        <dbReference type="ARBA" id="ARBA00004167"/>
    </source>
</evidence>
<comment type="subcellular location">
    <subcellularLocation>
        <location evidence="2">Membrane</location>
        <topology evidence="2">Single-pass membrane protein</topology>
    </subcellularLocation>
</comment>
<evidence type="ECO:0000313" key="16">
    <source>
        <dbReference type="Proteomes" id="UP000594638"/>
    </source>
</evidence>
<dbReference type="SMART" id="SM00184">
    <property type="entry name" value="RING"/>
    <property type="match status" value="1"/>
</dbReference>
<keyword evidence="4" id="KW-0808">Transferase</keyword>
<evidence type="ECO:0000256" key="10">
    <source>
        <dbReference type="ARBA" id="ARBA00024209"/>
    </source>
</evidence>
<organism evidence="15 16">
    <name type="scientific">Olea europaea subsp. europaea</name>
    <dbReference type="NCBI Taxonomy" id="158383"/>
    <lineage>
        <taxon>Eukaryota</taxon>
        <taxon>Viridiplantae</taxon>
        <taxon>Streptophyta</taxon>
        <taxon>Embryophyta</taxon>
        <taxon>Tracheophyta</taxon>
        <taxon>Spermatophyta</taxon>
        <taxon>Magnoliopsida</taxon>
        <taxon>eudicotyledons</taxon>
        <taxon>Gunneridae</taxon>
        <taxon>Pentapetalae</taxon>
        <taxon>asterids</taxon>
        <taxon>lamiids</taxon>
        <taxon>Lamiales</taxon>
        <taxon>Oleaceae</taxon>
        <taxon>Oleeae</taxon>
        <taxon>Olea</taxon>
    </lineage>
</organism>
<dbReference type="InterPro" id="IPR013083">
    <property type="entry name" value="Znf_RING/FYVE/PHD"/>
</dbReference>
<dbReference type="GO" id="GO:0061630">
    <property type="term" value="F:ubiquitin protein ligase activity"/>
    <property type="evidence" value="ECO:0007669"/>
    <property type="project" value="UniProtKB-EC"/>
</dbReference>
<keyword evidence="9 13" id="KW-0472">Membrane</keyword>
<feature type="region of interest" description="Disordered" evidence="12">
    <location>
        <begin position="1"/>
        <end position="33"/>
    </location>
</feature>
<dbReference type="PANTHER" id="PTHR46905:SF7">
    <property type="entry name" value="RING-H2 FINGER PROTEIN ATL78"/>
    <property type="match status" value="1"/>
</dbReference>